<dbReference type="AlphaFoldDB" id="A0A4C1W634"/>
<protein>
    <submittedName>
        <fullName evidence="2">Uncharacterized protein</fullName>
    </submittedName>
</protein>
<dbReference type="Proteomes" id="UP000299102">
    <property type="component" value="Unassembled WGS sequence"/>
</dbReference>
<evidence type="ECO:0000256" key="1">
    <source>
        <dbReference type="SAM" id="MobiDB-lite"/>
    </source>
</evidence>
<sequence length="161" mass="16828">MPSPAFLHNKLQQMKTTSGFSVGLGLRLLLSDPWLPPVVAEPEASGTFSGPARLYPARACCRPSLLTEAHAASSAPAHPLLPSQTAATPSASPVPGMPAAPLLPSNPKSVAPTPPVGRTHVILLAAAAPVPRTRLRPAHSCARDLCTTLFIEPAIYEINYC</sequence>
<feature type="region of interest" description="Disordered" evidence="1">
    <location>
        <begin position="76"/>
        <end position="111"/>
    </location>
</feature>
<reference evidence="2 3" key="1">
    <citation type="journal article" date="2019" name="Commun. Biol.">
        <title>The bagworm genome reveals a unique fibroin gene that provides high tensile strength.</title>
        <authorList>
            <person name="Kono N."/>
            <person name="Nakamura H."/>
            <person name="Ohtoshi R."/>
            <person name="Tomita M."/>
            <person name="Numata K."/>
            <person name="Arakawa K."/>
        </authorList>
    </citation>
    <scope>NUCLEOTIDE SEQUENCE [LARGE SCALE GENOMIC DNA]</scope>
</reference>
<organism evidence="2 3">
    <name type="scientific">Eumeta variegata</name>
    <name type="common">Bagworm moth</name>
    <name type="synonym">Eumeta japonica</name>
    <dbReference type="NCBI Taxonomy" id="151549"/>
    <lineage>
        <taxon>Eukaryota</taxon>
        <taxon>Metazoa</taxon>
        <taxon>Ecdysozoa</taxon>
        <taxon>Arthropoda</taxon>
        <taxon>Hexapoda</taxon>
        <taxon>Insecta</taxon>
        <taxon>Pterygota</taxon>
        <taxon>Neoptera</taxon>
        <taxon>Endopterygota</taxon>
        <taxon>Lepidoptera</taxon>
        <taxon>Glossata</taxon>
        <taxon>Ditrysia</taxon>
        <taxon>Tineoidea</taxon>
        <taxon>Psychidae</taxon>
        <taxon>Oiketicinae</taxon>
        <taxon>Eumeta</taxon>
    </lineage>
</organism>
<proteinExistence type="predicted"/>
<comment type="caution">
    <text evidence="2">The sequence shown here is derived from an EMBL/GenBank/DDBJ whole genome shotgun (WGS) entry which is preliminary data.</text>
</comment>
<evidence type="ECO:0000313" key="3">
    <source>
        <dbReference type="Proteomes" id="UP000299102"/>
    </source>
</evidence>
<keyword evidence="3" id="KW-1185">Reference proteome</keyword>
<gene>
    <name evidence="2" type="ORF">EVAR_21686_1</name>
</gene>
<name>A0A4C1W634_EUMVA</name>
<evidence type="ECO:0000313" key="2">
    <source>
        <dbReference type="EMBL" id="GBP46531.1"/>
    </source>
</evidence>
<dbReference type="EMBL" id="BGZK01000486">
    <property type="protein sequence ID" value="GBP46531.1"/>
    <property type="molecule type" value="Genomic_DNA"/>
</dbReference>
<accession>A0A4C1W634</accession>